<accession>A0AA36G532</accession>
<reference evidence="1" key="1">
    <citation type="submission" date="2023-06" db="EMBL/GenBank/DDBJ databases">
        <authorList>
            <person name="Delattre M."/>
        </authorList>
    </citation>
    <scope>NUCLEOTIDE SEQUENCE</scope>
    <source>
        <strain evidence="1">AF72</strain>
    </source>
</reference>
<evidence type="ECO:0000313" key="1">
    <source>
        <dbReference type="EMBL" id="CAJ0578508.1"/>
    </source>
</evidence>
<comment type="caution">
    <text evidence="1">The sequence shown here is derived from an EMBL/GenBank/DDBJ whole genome shotgun (WGS) entry which is preliminary data.</text>
</comment>
<dbReference type="AlphaFoldDB" id="A0AA36G532"/>
<name>A0AA36G532_9BILA</name>
<keyword evidence="2" id="KW-1185">Reference proteome</keyword>
<organism evidence="1 2">
    <name type="scientific">Mesorhabditis spiculigera</name>
    <dbReference type="NCBI Taxonomy" id="96644"/>
    <lineage>
        <taxon>Eukaryota</taxon>
        <taxon>Metazoa</taxon>
        <taxon>Ecdysozoa</taxon>
        <taxon>Nematoda</taxon>
        <taxon>Chromadorea</taxon>
        <taxon>Rhabditida</taxon>
        <taxon>Rhabditina</taxon>
        <taxon>Rhabditomorpha</taxon>
        <taxon>Rhabditoidea</taxon>
        <taxon>Rhabditidae</taxon>
        <taxon>Mesorhabditinae</taxon>
        <taxon>Mesorhabditis</taxon>
    </lineage>
</organism>
<feature type="non-terminal residue" evidence="1">
    <location>
        <position position="1"/>
    </location>
</feature>
<dbReference type="EMBL" id="CATQJA010002654">
    <property type="protein sequence ID" value="CAJ0578508.1"/>
    <property type="molecule type" value="Genomic_DNA"/>
</dbReference>
<evidence type="ECO:0000313" key="2">
    <source>
        <dbReference type="Proteomes" id="UP001177023"/>
    </source>
</evidence>
<protein>
    <submittedName>
        <fullName evidence="1">Uncharacterized protein</fullName>
    </submittedName>
</protein>
<gene>
    <name evidence="1" type="ORF">MSPICULIGERA_LOCUS16758</name>
</gene>
<dbReference type="Proteomes" id="UP001177023">
    <property type="component" value="Unassembled WGS sequence"/>
</dbReference>
<sequence length="580" mass="65305">MSREEHNEQLALIEQVIKESIVIEWPKTMGGLFDSSEEQMNEIDCSPIIHRARNVVKCRSSHPTMRVKVCAISQSTELPRTVEAFFRATLVKLSAEPHESTVGGRHVAGRIILTQREGAASRSTDHCDAVVDSEGRVLASYGASEFRSNLPFARCIDASVKPKPFKFENGVLCSTFPEMGVALNSMIDRRQLATRYAIQVEVLINIDNKIIIQHIVNSLPFLIAITNDQTEPLLYSIFWQRLLSKDMLEPSEPAAELPPLKWKFVREALMNFPKAHCTSARALFLPELLHLQCMLLLPRFTKCISESEMEAVERECFGNVKTTVEAPTRLEAIRDRLLQEEIDQELLIHSSELLTAAAVSILDMKTPLKHSVWLWMFKAAEILMDVGHKLCPPPLLERKGSKTKRQLAASDEYLTMAALFNKGVITFCSAKEACGLLEYNSLPGSSKAEEKKMIARFDDENAGSLSFAFSNSSSKPIFGSITMDQIKDFKQGLPEVLIDEQFPSKYDRLLQLEYRENHFLGVPTKKSSIFHYYRSQRQPAQGISVRDEVTVRVNPLTGELLPRTNFSSLEEALCESPGQI</sequence>
<proteinExistence type="predicted"/>